<feature type="domain" description="DUF2293" evidence="2">
    <location>
        <begin position="152"/>
        <end position="240"/>
    </location>
</feature>
<evidence type="ECO:0000256" key="1">
    <source>
        <dbReference type="SAM" id="MobiDB-lite"/>
    </source>
</evidence>
<keyword evidence="4" id="KW-1185">Reference proteome</keyword>
<reference evidence="3" key="1">
    <citation type="journal article" date="2020" name="Stud. Mycol.">
        <title>101 Dothideomycetes genomes: a test case for predicting lifestyles and emergence of pathogens.</title>
        <authorList>
            <person name="Haridas S."/>
            <person name="Albert R."/>
            <person name="Binder M."/>
            <person name="Bloem J."/>
            <person name="Labutti K."/>
            <person name="Salamov A."/>
            <person name="Andreopoulos B."/>
            <person name="Baker S."/>
            <person name="Barry K."/>
            <person name="Bills G."/>
            <person name="Bluhm B."/>
            <person name="Cannon C."/>
            <person name="Castanera R."/>
            <person name="Culley D."/>
            <person name="Daum C."/>
            <person name="Ezra D."/>
            <person name="Gonzalez J."/>
            <person name="Henrissat B."/>
            <person name="Kuo A."/>
            <person name="Liang C."/>
            <person name="Lipzen A."/>
            <person name="Lutzoni F."/>
            <person name="Magnuson J."/>
            <person name="Mondo S."/>
            <person name="Nolan M."/>
            <person name="Ohm R."/>
            <person name="Pangilinan J."/>
            <person name="Park H.-J."/>
            <person name="Ramirez L."/>
            <person name="Alfaro M."/>
            <person name="Sun H."/>
            <person name="Tritt A."/>
            <person name="Yoshinaga Y."/>
            <person name="Zwiers L.-H."/>
            <person name="Turgeon B."/>
            <person name="Goodwin S."/>
            <person name="Spatafora J."/>
            <person name="Crous P."/>
            <person name="Grigoriev I."/>
        </authorList>
    </citation>
    <scope>NUCLEOTIDE SEQUENCE</scope>
    <source>
        <strain evidence="3">CBS 113979</strain>
    </source>
</reference>
<protein>
    <recommendedName>
        <fullName evidence="2">DUF2293 domain-containing protein</fullName>
    </recommendedName>
</protein>
<gene>
    <name evidence="3" type="ORF">K402DRAFT_395134</name>
</gene>
<evidence type="ECO:0000259" key="2">
    <source>
        <dbReference type="Pfam" id="PF10056"/>
    </source>
</evidence>
<dbReference type="InterPro" id="IPR018744">
    <property type="entry name" value="DUF2293"/>
</dbReference>
<dbReference type="Pfam" id="PF10056">
    <property type="entry name" value="DUF2293"/>
    <property type="match status" value="1"/>
</dbReference>
<sequence>MARTASRAGSERAKSRAARAKKPYTVLMEPVKVQKRPLRTMLSFTIQPPQQYIYIAAGEPEFTKYCKELCRKRGKLVHVVSENLRGQHDPDKVSHNVHRMGHHFPEEVVRKTCAWFGCALMRDGRIRFRAQHVANALRAHNGKARDQQIHDAIVDLFPNIPEHNLAAIIEHTWKKAQSRTGGPSLSESDLPLTRKVQLAVGAHIRHELTAYDSLLEAKVPWLEARRLCEPGCVAVMRKWRNEDGADAQETEEVYREVIDLVDDDDYDDDDEEGHMDIDEEGSVLTSVVESPRSVQPNSPDHAFSERRNLPQSYAWPPDHAPRQLATPRLMQHAAASGEGARLRQYPLAPAESAATGSGRHVTRAHPTNQLRTNDAPARPATRTQQVPHRRVAPVVDLTVDLNQSQISTLGFMVPRNTRATPEYSPEIINPSYGYMPAPFYRPVLPSYHPDSLKGNRHRETNHLPVPPLLKSALWMWDEQRNLAPSDVPIPSIEELFRRHDAEVVDLTDSPPPQNRIPSGPAAKKGAQRRKVNHPDQIPEAQTIELDY</sequence>
<feature type="compositionally biased region" description="Acidic residues" evidence="1">
    <location>
        <begin position="262"/>
        <end position="281"/>
    </location>
</feature>
<name>A0A6G1GVU6_9PEZI</name>
<dbReference type="EMBL" id="ML977164">
    <property type="protein sequence ID" value="KAF1985081.1"/>
    <property type="molecule type" value="Genomic_DNA"/>
</dbReference>
<evidence type="ECO:0000313" key="3">
    <source>
        <dbReference type="EMBL" id="KAF1985081.1"/>
    </source>
</evidence>
<dbReference type="PANTHER" id="PTHR38113">
    <property type="match status" value="1"/>
</dbReference>
<feature type="region of interest" description="Disordered" evidence="1">
    <location>
        <begin position="262"/>
        <end position="305"/>
    </location>
</feature>
<accession>A0A6G1GVU6</accession>
<evidence type="ECO:0000313" key="4">
    <source>
        <dbReference type="Proteomes" id="UP000800041"/>
    </source>
</evidence>
<dbReference type="AlphaFoldDB" id="A0A6G1GVU6"/>
<dbReference type="PANTHER" id="PTHR38113:SF1">
    <property type="entry name" value="DUF2293 DOMAIN-CONTAINING PROTEIN"/>
    <property type="match status" value="1"/>
</dbReference>
<feature type="compositionally biased region" description="Polar residues" evidence="1">
    <location>
        <begin position="283"/>
        <end position="298"/>
    </location>
</feature>
<organism evidence="3 4">
    <name type="scientific">Aulographum hederae CBS 113979</name>
    <dbReference type="NCBI Taxonomy" id="1176131"/>
    <lineage>
        <taxon>Eukaryota</taxon>
        <taxon>Fungi</taxon>
        <taxon>Dikarya</taxon>
        <taxon>Ascomycota</taxon>
        <taxon>Pezizomycotina</taxon>
        <taxon>Dothideomycetes</taxon>
        <taxon>Pleosporomycetidae</taxon>
        <taxon>Aulographales</taxon>
        <taxon>Aulographaceae</taxon>
    </lineage>
</organism>
<dbReference type="OrthoDB" id="5288828at2759"/>
<proteinExistence type="predicted"/>
<feature type="region of interest" description="Disordered" evidence="1">
    <location>
        <begin position="505"/>
        <end position="547"/>
    </location>
</feature>
<feature type="region of interest" description="Disordered" evidence="1">
    <location>
        <begin position="1"/>
        <end position="20"/>
    </location>
</feature>
<dbReference type="Proteomes" id="UP000800041">
    <property type="component" value="Unassembled WGS sequence"/>
</dbReference>